<keyword evidence="3" id="KW-1185">Reference proteome</keyword>
<sequence>MIEEEMRFSDRAEAGRQLGARLADAGLEQPVVYALPRGGVPVALEVALALDAPLDLVFVRKISAPGAPELALGAVVDGENPQTVINEMVQRHSGANADYLRQETEHELQELERRRTRYLGTRKQVSPKGRTAVVVDDGLATGATMKAALLGLRQQGASKVVIAVPVAPVSVIPEFEELADQVICLNSAIRFYGVGAFYDDFHQLTDEETIDLLQQG</sequence>
<comment type="caution">
    <text evidence="2">The sequence shown here is derived from an EMBL/GenBank/DDBJ whole genome shotgun (WGS) entry which is preliminary data.</text>
</comment>
<accession>A0ABS8YVM2</accession>
<dbReference type="RefSeq" id="WP_233675574.1">
    <property type="nucleotide sequence ID" value="NZ_JAJUOS010000002.1"/>
</dbReference>
<dbReference type="EMBL" id="JAJUOS010000002">
    <property type="protein sequence ID" value="MCE5972558.1"/>
    <property type="molecule type" value="Genomic_DNA"/>
</dbReference>
<dbReference type="Pfam" id="PF00156">
    <property type="entry name" value="Pribosyltran"/>
    <property type="match status" value="1"/>
</dbReference>
<evidence type="ECO:0000259" key="1">
    <source>
        <dbReference type="Pfam" id="PF00156"/>
    </source>
</evidence>
<protein>
    <submittedName>
        <fullName evidence="2">Phosphoribosyltransferase</fullName>
    </submittedName>
</protein>
<dbReference type="GO" id="GO:0016757">
    <property type="term" value="F:glycosyltransferase activity"/>
    <property type="evidence" value="ECO:0007669"/>
    <property type="project" value="UniProtKB-KW"/>
</dbReference>
<dbReference type="SUPFAM" id="SSF53271">
    <property type="entry name" value="PRTase-like"/>
    <property type="match status" value="1"/>
</dbReference>
<name>A0ABS8YVM2_9RHOB</name>
<keyword evidence="2" id="KW-0328">Glycosyltransferase</keyword>
<evidence type="ECO:0000313" key="2">
    <source>
        <dbReference type="EMBL" id="MCE5972558.1"/>
    </source>
</evidence>
<dbReference type="InterPro" id="IPR000836">
    <property type="entry name" value="PRTase_dom"/>
</dbReference>
<dbReference type="Gene3D" id="3.30.1310.20">
    <property type="entry name" value="PRTase-like"/>
    <property type="match status" value="1"/>
</dbReference>
<dbReference type="Proteomes" id="UP001521181">
    <property type="component" value="Unassembled WGS sequence"/>
</dbReference>
<dbReference type="Gene3D" id="3.40.50.2020">
    <property type="match status" value="1"/>
</dbReference>
<proteinExistence type="predicted"/>
<evidence type="ECO:0000313" key="3">
    <source>
        <dbReference type="Proteomes" id="UP001521181"/>
    </source>
</evidence>
<gene>
    <name evidence="2" type="ORF">LZA78_03560</name>
</gene>
<feature type="domain" description="Phosphoribosyltransferase" evidence="1">
    <location>
        <begin position="22"/>
        <end position="170"/>
    </location>
</feature>
<organism evidence="2 3">
    <name type="scientific">Rhodobacter flavimaris</name>
    <dbReference type="NCBI Taxonomy" id="2907145"/>
    <lineage>
        <taxon>Bacteria</taxon>
        <taxon>Pseudomonadati</taxon>
        <taxon>Pseudomonadota</taxon>
        <taxon>Alphaproteobacteria</taxon>
        <taxon>Rhodobacterales</taxon>
        <taxon>Rhodobacter group</taxon>
        <taxon>Rhodobacter</taxon>
    </lineage>
</organism>
<reference evidence="2 3" key="1">
    <citation type="submission" date="2021-12" db="EMBL/GenBank/DDBJ databases">
        <title>Sinirhodobacter sp. WL0062 is a bacterium isolated from seawater.</title>
        <authorList>
            <person name="Wang L."/>
            <person name="He W."/>
            <person name="Zhang D.-F."/>
        </authorList>
    </citation>
    <scope>NUCLEOTIDE SEQUENCE [LARGE SCALE GENOMIC DNA]</scope>
    <source>
        <strain evidence="2 3">WL0062</strain>
    </source>
</reference>
<dbReference type="CDD" id="cd06223">
    <property type="entry name" value="PRTases_typeI"/>
    <property type="match status" value="1"/>
</dbReference>
<keyword evidence="2" id="KW-0808">Transferase</keyword>
<dbReference type="InterPro" id="IPR029057">
    <property type="entry name" value="PRTase-like"/>
</dbReference>